<dbReference type="PROSITE" id="PS00893">
    <property type="entry name" value="NUDIX_BOX"/>
    <property type="match status" value="1"/>
</dbReference>
<evidence type="ECO:0000256" key="7">
    <source>
        <dbReference type="ARBA" id="ARBA00022801"/>
    </source>
</evidence>
<dbReference type="PANTHER" id="PTHR47707">
    <property type="entry name" value="8-OXO-DGTP DIPHOSPHATASE"/>
    <property type="match status" value="1"/>
</dbReference>
<evidence type="ECO:0000256" key="1">
    <source>
        <dbReference type="ARBA" id="ARBA00001946"/>
    </source>
</evidence>
<evidence type="ECO:0000256" key="11">
    <source>
        <dbReference type="ARBA" id="ARBA00038905"/>
    </source>
</evidence>
<evidence type="ECO:0000256" key="8">
    <source>
        <dbReference type="ARBA" id="ARBA00022842"/>
    </source>
</evidence>
<dbReference type="InterPro" id="IPR020084">
    <property type="entry name" value="NUDIX_hydrolase_CS"/>
</dbReference>
<dbReference type="Gene3D" id="3.90.79.10">
    <property type="entry name" value="Nucleoside Triphosphate Pyrophosphohydrolase"/>
    <property type="match status" value="1"/>
</dbReference>
<evidence type="ECO:0000256" key="6">
    <source>
        <dbReference type="ARBA" id="ARBA00022763"/>
    </source>
</evidence>
<dbReference type="PRINTS" id="PR00502">
    <property type="entry name" value="NUDIXFAMILY"/>
</dbReference>
<comment type="similarity">
    <text evidence="2 12">Belongs to the Nudix hydrolase family.</text>
</comment>
<evidence type="ECO:0000256" key="3">
    <source>
        <dbReference type="ARBA" id="ARBA00022457"/>
    </source>
</evidence>
<evidence type="ECO:0000256" key="9">
    <source>
        <dbReference type="ARBA" id="ARBA00023204"/>
    </source>
</evidence>
<evidence type="ECO:0000256" key="4">
    <source>
        <dbReference type="ARBA" id="ARBA00022705"/>
    </source>
</evidence>
<dbReference type="InterPro" id="IPR020476">
    <property type="entry name" value="Nudix_hydrolase"/>
</dbReference>
<dbReference type="EMBL" id="JAGMVS010000039">
    <property type="protein sequence ID" value="MCM2436841.1"/>
    <property type="molecule type" value="Genomic_DNA"/>
</dbReference>
<keyword evidence="4" id="KW-0235">DNA replication</keyword>
<dbReference type="Pfam" id="PF00293">
    <property type="entry name" value="NUDIX"/>
    <property type="match status" value="1"/>
</dbReference>
<evidence type="ECO:0000256" key="10">
    <source>
        <dbReference type="ARBA" id="ARBA00035861"/>
    </source>
</evidence>
<dbReference type="PANTHER" id="PTHR47707:SF1">
    <property type="entry name" value="NUDIX HYDROLASE FAMILY PROTEIN"/>
    <property type="match status" value="1"/>
</dbReference>
<reference evidence="14" key="1">
    <citation type="submission" date="2021-04" db="EMBL/GenBank/DDBJ databases">
        <title>Taxonomic assessment of Weissella genus.</title>
        <authorList>
            <person name="Fanelli F."/>
            <person name="Chieffi D."/>
            <person name="Dell'Aquila A."/>
            <person name="Gyu-Sung C."/>
            <person name="Franz C.M.A.P."/>
            <person name="Fusco V."/>
        </authorList>
    </citation>
    <scope>NUCLEOTIDE SEQUENCE</scope>
    <source>
        <strain evidence="14">LMG 25373</strain>
    </source>
</reference>
<dbReference type="InterPro" id="IPR000086">
    <property type="entry name" value="NUDIX_hydrolase_dom"/>
</dbReference>
<dbReference type="SUPFAM" id="SSF55811">
    <property type="entry name" value="Nudix"/>
    <property type="match status" value="1"/>
</dbReference>
<sequence>MKKEISVVGAAIIKDHKLLAAKRSVGRSLGGYWEFPGGKIEKDETAEAALKREIFEEFGAKSTILKKLDQIFSKEYDFGTVMLEVIYAELDSEIIKTIEHDELKWVSETEAQQLNWAPTDIPAIAELISKGF</sequence>
<evidence type="ECO:0000313" key="15">
    <source>
        <dbReference type="Proteomes" id="UP001057481"/>
    </source>
</evidence>
<keyword evidence="15" id="KW-1185">Reference proteome</keyword>
<keyword evidence="7 12" id="KW-0378">Hydrolase</keyword>
<keyword evidence="8" id="KW-0460">Magnesium</keyword>
<feature type="domain" description="Nudix hydrolase" evidence="13">
    <location>
        <begin position="3"/>
        <end position="128"/>
    </location>
</feature>
<dbReference type="InterPro" id="IPR015797">
    <property type="entry name" value="NUDIX_hydrolase-like_dom_sf"/>
</dbReference>
<evidence type="ECO:0000256" key="12">
    <source>
        <dbReference type="RuleBase" id="RU003476"/>
    </source>
</evidence>
<protein>
    <recommendedName>
        <fullName evidence="11">8-oxo-dGTP diphosphatase</fullName>
        <ecNumber evidence="11">3.6.1.55</ecNumber>
    </recommendedName>
</protein>
<evidence type="ECO:0000313" key="14">
    <source>
        <dbReference type="EMBL" id="MCM2436841.1"/>
    </source>
</evidence>
<gene>
    <name evidence="14" type="ORF">KAK10_02700</name>
</gene>
<accession>A0ABT0VG86</accession>
<keyword evidence="5" id="KW-0479">Metal-binding</keyword>
<proteinExistence type="inferred from homology"/>
<dbReference type="InterPro" id="IPR047127">
    <property type="entry name" value="MutT-like"/>
</dbReference>
<organism evidence="14 15">
    <name type="scientific">Periweissella beninensis</name>
    <dbReference type="NCBI Taxonomy" id="504936"/>
    <lineage>
        <taxon>Bacteria</taxon>
        <taxon>Bacillati</taxon>
        <taxon>Bacillota</taxon>
        <taxon>Bacilli</taxon>
        <taxon>Lactobacillales</taxon>
        <taxon>Lactobacillaceae</taxon>
        <taxon>Periweissella</taxon>
    </lineage>
</organism>
<dbReference type="PROSITE" id="PS51462">
    <property type="entry name" value="NUDIX"/>
    <property type="match status" value="1"/>
</dbReference>
<evidence type="ECO:0000259" key="13">
    <source>
        <dbReference type="PROSITE" id="PS51462"/>
    </source>
</evidence>
<keyword evidence="6" id="KW-0227">DNA damage</keyword>
<dbReference type="CDD" id="cd03425">
    <property type="entry name" value="NUDIX_MutT_NudA_like"/>
    <property type="match status" value="1"/>
</dbReference>
<keyword evidence="9" id="KW-0234">DNA repair</keyword>
<name>A0ABT0VG86_9LACO</name>
<dbReference type="RefSeq" id="WP_205143199.1">
    <property type="nucleotide sequence ID" value="NZ_JAFBDN010000004.1"/>
</dbReference>
<keyword evidence="3" id="KW-0515">Mutator protein</keyword>
<dbReference type="EC" id="3.6.1.55" evidence="11"/>
<comment type="caution">
    <text evidence="14">The sequence shown here is derived from an EMBL/GenBank/DDBJ whole genome shotgun (WGS) entry which is preliminary data.</text>
</comment>
<dbReference type="Proteomes" id="UP001057481">
    <property type="component" value="Unassembled WGS sequence"/>
</dbReference>
<evidence type="ECO:0000256" key="2">
    <source>
        <dbReference type="ARBA" id="ARBA00005582"/>
    </source>
</evidence>
<comment type="catalytic activity">
    <reaction evidence="10">
        <text>8-oxo-dGTP + H2O = 8-oxo-dGMP + diphosphate + H(+)</text>
        <dbReference type="Rhea" id="RHEA:31575"/>
        <dbReference type="ChEBI" id="CHEBI:15377"/>
        <dbReference type="ChEBI" id="CHEBI:15378"/>
        <dbReference type="ChEBI" id="CHEBI:33019"/>
        <dbReference type="ChEBI" id="CHEBI:63224"/>
        <dbReference type="ChEBI" id="CHEBI:77896"/>
        <dbReference type="EC" id="3.6.1.55"/>
    </reaction>
</comment>
<evidence type="ECO:0000256" key="5">
    <source>
        <dbReference type="ARBA" id="ARBA00022723"/>
    </source>
</evidence>
<comment type="cofactor">
    <cofactor evidence="1">
        <name>Mg(2+)</name>
        <dbReference type="ChEBI" id="CHEBI:18420"/>
    </cofactor>
</comment>